<reference evidence="1 2" key="1">
    <citation type="submission" date="2018-05" db="EMBL/GenBank/DDBJ databases">
        <authorList>
            <consortium name="PulseNet: The National Subtyping Network for Foodborne Disease Surveillance"/>
            <person name="Tarr C.L."/>
            <person name="Trees E."/>
            <person name="Katz L.S."/>
            <person name="Carleton-Romer H.A."/>
            <person name="Stroika S."/>
            <person name="Kucerova Z."/>
            <person name="Roache K.F."/>
            <person name="Sabol A.L."/>
            <person name="Besser J."/>
            <person name="Gerner-Smidt P."/>
        </authorList>
    </citation>
    <scope>NUCLEOTIDE SEQUENCE [LARGE SCALE GENOMIC DNA]</scope>
    <source>
        <strain evidence="1 2">1988D-2602</strain>
    </source>
</reference>
<proteinExistence type="predicted"/>
<comment type="caution">
    <text evidence="1">The sequence shown here is derived from an EMBL/GenBank/DDBJ whole genome shotgun (WGS) entry which is preliminary data.</text>
</comment>
<organism evidence="1 2">
    <name type="scientific">Campylobacter lari</name>
    <dbReference type="NCBI Taxonomy" id="201"/>
    <lineage>
        <taxon>Bacteria</taxon>
        <taxon>Pseudomonadati</taxon>
        <taxon>Campylobacterota</taxon>
        <taxon>Epsilonproteobacteria</taxon>
        <taxon>Campylobacterales</taxon>
        <taxon>Campylobacteraceae</taxon>
        <taxon>Campylobacter</taxon>
    </lineage>
</organism>
<sequence>MEKEYKIKVTDVSKLNDHYKEAIQEGTYEGEDIDKFFNTIKTFDVAESLLKKDFSNQSIKFEIITDKEKIPLDIRLGDKNFQQGINHLIKMGSSEINKEDLKPEVKKELNNHLEKYKPKVYDEMLDGTFKALKNLSEVANKDIGTMILEFSNSYSKTREKYEQKQLNKNINKDPSFFKQKMNDFFKKKLNKVLPNREISNEKTYSHSR</sequence>
<gene>
    <name evidence="1" type="ORF">A0Y59_07970</name>
</gene>
<evidence type="ECO:0000313" key="2">
    <source>
        <dbReference type="Proteomes" id="UP000533324"/>
    </source>
</evidence>
<dbReference type="AlphaFoldDB" id="A0A7U8ARU8"/>
<dbReference type="EMBL" id="AABVCV010000019">
    <property type="protein sequence ID" value="EAJ1255100.1"/>
    <property type="molecule type" value="Genomic_DNA"/>
</dbReference>
<evidence type="ECO:0000313" key="1">
    <source>
        <dbReference type="EMBL" id="EAJ1255100.1"/>
    </source>
</evidence>
<dbReference type="Proteomes" id="UP000533324">
    <property type="component" value="Unassembled WGS sequence"/>
</dbReference>
<accession>A0A7U8ARU8</accession>
<protein>
    <submittedName>
        <fullName evidence="1">NTPase</fullName>
    </submittedName>
</protein>
<name>A0A7U8ARU8_CAMLA</name>